<name>A0A2H1I0T6_BREAU</name>
<comment type="caution">
    <text evidence="2">The sequence shown here is derived from an EMBL/GenBank/DDBJ whole genome shotgun (WGS) entry which is preliminary data.</text>
</comment>
<evidence type="ECO:0000313" key="2">
    <source>
        <dbReference type="EMBL" id="SMX68768.1"/>
    </source>
</evidence>
<proteinExistence type="predicted"/>
<dbReference type="AlphaFoldDB" id="A0A2H1I0T6"/>
<accession>A0A2H1I0T6</accession>
<dbReference type="EMBL" id="FXZB01000004">
    <property type="protein sequence ID" value="SMX68768.1"/>
    <property type="molecule type" value="Genomic_DNA"/>
</dbReference>
<feature type="transmembrane region" description="Helical" evidence="1">
    <location>
        <begin position="7"/>
        <end position="34"/>
    </location>
</feature>
<organism evidence="2 3">
    <name type="scientific">Brevibacterium aurantiacum</name>
    <dbReference type="NCBI Taxonomy" id="273384"/>
    <lineage>
        <taxon>Bacteria</taxon>
        <taxon>Bacillati</taxon>
        <taxon>Actinomycetota</taxon>
        <taxon>Actinomycetes</taxon>
        <taxon>Micrococcales</taxon>
        <taxon>Brevibacteriaceae</taxon>
        <taxon>Brevibacterium</taxon>
    </lineage>
</organism>
<keyword evidence="3" id="KW-1185">Reference proteome</keyword>
<keyword evidence="1" id="KW-1133">Transmembrane helix</keyword>
<gene>
    <name evidence="2" type="ORF">BAUR9175_00776</name>
</gene>
<keyword evidence="1" id="KW-0472">Membrane</keyword>
<evidence type="ECO:0000313" key="3">
    <source>
        <dbReference type="Proteomes" id="UP000234525"/>
    </source>
</evidence>
<sequence length="89" mass="9006">MRRSVVVIIAIIIVVAVVAVVVAVIIVVVIVVVIAAGAAAVGVGGGSGHFARRVGHRLIGMFEFLGLGRVVGRIRGLTRVGGLIGRAVC</sequence>
<protein>
    <submittedName>
        <fullName evidence="2">Uncharacterized protein</fullName>
    </submittedName>
</protein>
<keyword evidence="1" id="KW-0812">Transmembrane</keyword>
<reference evidence="2" key="1">
    <citation type="submission" date="2017-03" db="EMBL/GenBank/DDBJ databases">
        <authorList>
            <person name="Monnet C."/>
        </authorList>
    </citation>
    <scope>NUCLEOTIDE SEQUENCE [LARGE SCALE GENOMIC DNA]</scope>
    <source>
        <strain evidence="2">ATCC 9175</strain>
    </source>
</reference>
<dbReference type="Proteomes" id="UP000234525">
    <property type="component" value="Unassembled WGS sequence"/>
</dbReference>
<evidence type="ECO:0000256" key="1">
    <source>
        <dbReference type="SAM" id="Phobius"/>
    </source>
</evidence>